<keyword evidence="4" id="KW-1185">Reference proteome</keyword>
<feature type="signal peptide" evidence="1">
    <location>
        <begin position="1"/>
        <end position="27"/>
    </location>
</feature>
<dbReference type="PROSITE" id="PS51257">
    <property type="entry name" value="PROKAR_LIPOPROTEIN"/>
    <property type="match status" value="1"/>
</dbReference>
<feature type="domain" description="TNase-like" evidence="2">
    <location>
        <begin position="58"/>
        <end position="131"/>
    </location>
</feature>
<name>A0A849VNZ4_9HYPH</name>
<dbReference type="InterPro" id="IPR035437">
    <property type="entry name" value="SNase_OB-fold_sf"/>
</dbReference>
<dbReference type="Pfam" id="PF00565">
    <property type="entry name" value="SNase"/>
    <property type="match status" value="1"/>
</dbReference>
<comment type="caution">
    <text evidence="3">The sequence shown here is derived from an EMBL/GenBank/DDBJ whole genome shotgun (WGS) entry which is preliminary data.</text>
</comment>
<protein>
    <submittedName>
        <fullName evidence="3">Thermonuclease family protein</fullName>
    </submittedName>
</protein>
<dbReference type="EMBL" id="JABUMX010000001">
    <property type="protein sequence ID" value="NTS29757.1"/>
    <property type="molecule type" value="Genomic_DNA"/>
</dbReference>
<dbReference type="InterPro" id="IPR016071">
    <property type="entry name" value="Staphylococal_nuclease_OB-fold"/>
</dbReference>
<evidence type="ECO:0000313" key="3">
    <source>
        <dbReference type="EMBL" id="NTS29757.1"/>
    </source>
</evidence>
<evidence type="ECO:0000259" key="2">
    <source>
        <dbReference type="Pfam" id="PF00565"/>
    </source>
</evidence>
<evidence type="ECO:0000313" key="4">
    <source>
        <dbReference type="Proteomes" id="UP000550508"/>
    </source>
</evidence>
<gene>
    <name evidence="3" type="ORF">HQ945_00675</name>
</gene>
<dbReference type="Gene3D" id="2.40.50.90">
    <property type="match status" value="1"/>
</dbReference>
<dbReference type="AlphaFoldDB" id="A0A849VNZ4"/>
<proteinExistence type="predicted"/>
<dbReference type="SUPFAM" id="SSF50199">
    <property type="entry name" value="Staphylococcal nuclease"/>
    <property type="match status" value="1"/>
</dbReference>
<dbReference type="Proteomes" id="UP000550508">
    <property type="component" value="Unassembled WGS sequence"/>
</dbReference>
<evidence type="ECO:0000256" key="1">
    <source>
        <dbReference type="SAM" id="SignalP"/>
    </source>
</evidence>
<dbReference type="RefSeq" id="WP_174207536.1">
    <property type="nucleotide sequence ID" value="NZ_JABUMX010000001.1"/>
</dbReference>
<sequence length="144" mass="15879">MQPLRMKTIALATTVLLGCLYGAPASAMDICSGGFRAARKVTCLVDGDTGWENGKKWRLLDIDTPEISKPGCADELAKGKEAMIRLQDLMTHNEYGFVYDGREDRSKRLLVRVILSDGRDAGEVLLAEKLAQPWPNRGNVWCAP</sequence>
<organism evidence="3 4">
    <name type="scientific">Phyllobacterium pellucidum</name>
    <dbReference type="NCBI Taxonomy" id="2740464"/>
    <lineage>
        <taxon>Bacteria</taxon>
        <taxon>Pseudomonadati</taxon>
        <taxon>Pseudomonadota</taxon>
        <taxon>Alphaproteobacteria</taxon>
        <taxon>Hyphomicrobiales</taxon>
        <taxon>Phyllobacteriaceae</taxon>
        <taxon>Phyllobacterium</taxon>
    </lineage>
</organism>
<accession>A0A849VNZ4</accession>
<reference evidence="3 4" key="1">
    <citation type="submission" date="2020-05" db="EMBL/GenBank/DDBJ databases">
        <authorList>
            <person name="Kim M.K."/>
        </authorList>
    </citation>
    <scope>NUCLEOTIDE SEQUENCE [LARGE SCALE GENOMIC DNA]</scope>
    <source>
        <strain evidence="3 4">BT25</strain>
    </source>
</reference>
<keyword evidence="1" id="KW-0732">Signal</keyword>
<feature type="chain" id="PRO_5032287019" evidence="1">
    <location>
        <begin position="28"/>
        <end position="144"/>
    </location>
</feature>